<dbReference type="InterPro" id="IPR011385">
    <property type="entry name" value="Site-sp_rcmbase"/>
</dbReference>
<sequence length="661" mass="76177">MESMLDSLVKNLKSSDLSIIEKLTYIIDFIRPADVNDIDNSIKKIHQIVNYLNNNTKTADDLSACVNRWLIKSRISTNISNLGILSRDGFLHELNKRFYNKFLPSPPKEGDFKYLFATLFYKNNDHIWVNAIENEIWIEFFSTILYNNEYSQTTKDYLFDELLYAVEILSIWIASEEFDENFIRIDSSLLNKDSAFIELHRSISSFITVIQKAKIDINSTELDFQHTKVILEQCHDQVSFLKKKSINKGISVALTYELERLEQIIQRVEDILELIKKFDTPEFYNSLIELFKESVQYNSKKNSIYDFYNQNIKILAKSITNNASEHGEHYITSDKNEYLKMFFSAAGAGIIIAIMALLKINIYQLDLSLFSQTFLSSLNYGLGFVLIHMLGFTIATKQPAMTASTFAKAIEKEQNNKANQLKLVELIFQVSRSQFAAVMGNVILALSVAFVISFFFFSNDFKILSVEEKMYYLEGIKSYSALFYAAIAGIWLFCSGLIAGYFDNRANYLNLKERYFYHPFFKKYLSPNLREKTAEYLYENHGAMAGNFFFGILLGITPFLGYLFNLPLEIRHVAFSTANLGYCSADFLLSLKDFFIAFVFVFMIGFVNLSVSFILALKISLKSRDAYFGSVFSFLKLLATESLKRPWELLFPIKKSEKTSS</sequence>
<dbReference type="KEGG" id="suln:FJR47_02920"/>
<keyword evidence="3 5" id="KW-1133">Transmembrane helix</keyword>
<dbReference type="GO" id="GO:0016020">
    <property type="term" value="C:membrane"/>
    <property type="evidence" value="ECO:0007669"/>
    <property type="project" value="UniProtKB-SubCell"/>
</dbReference>
<dbReference type="InterPro" id="IPR023271">
    <property type="entry name" value="Aquaporin-like"/>
</dbReference>
<accession>A0AAJ4A2X4</accession>
<feature type="transmembrane region" description="Helical" evidence="5">
    <location>
        <begin position="435"/>
        <end position="458"/>
    </location>
</feature>
<protein>
    <submittedName>
        <fullName evidence="6">Recombinase</fullName>
    </submittedName>
</protein>
<feature type="transmembrane region" description="Helical" evidence="5">
    <location>
        <begin position="338"/>
        <end position="358"/>
    </location>
</feature>
<evidence type="ECO:0000313" key="6">
    <source>
        <dbReference type="EMBL" id="QFR42914.1"/>
    </source>
</evidence>
<comment type="subcellular location">
    <subcellularLocation>
        <location evidence="1">Membrane</location>
        <topology evidence="1">Multi-pass membrane protein</topology>
    </subcellularLocation>
</comment>
<dbReference type="Gene3D" id="1.20.1080.10">
    <property type="entry name" value="Glycerol uptake facilitator protein"/>
    <property type="match status" value="1"/>
</dbReference>
<feature type="transmembrane region" description="Helical" evidence="5">
    <location>
        <begin position="545"/>
        <end position="564"/>
    </location>
</feature>
<evidence type="ECO:0000256" key="3">
    <source>
        <dbReference type="ARBA" id="ARBA00022989"/>
    </source>
</evidence>
<name>A0AAJ4A2X4_9BACT</name>
<feature type="transmembrane region" description="Helical" evidence="5">
    <location>
        <begin position="378"/>
        <end position="396"/>
    </location>
</feature>
<organism evidence="6 7">
    <name type="scientific">Sulfurimonas xiamenensis</name>
    <dbReference type="NCBI Taxonomy" id="2590021"/>
    <lineage>
        <taxon>Bacteria</taxon>
        <taxon>Pseudomonadati</taxon>
        <taxon>Campylobacterota</taxon>
        <taxon>Epsilonproteobacteria</taxon>
        <taxon>Campylobacterales</taxon>
        <taxon>Sulfurimonadaceae</taxon>
        <taxon>Sulfurimonas</taxon>
    </lineage>
</organism>
<dbReference type="AlphaFoldDB" id="A0AAJ4A2X4"/>
<feature type="transmembrane region" description="Helical" evidence="5">
    <location>
        <begin position="594"/>
        <end position="617"/>
    </location>
</feature>
<keyword evidence="4 5" id="KW-0472">Membrane</keyword>
<keyword evidence="7" id="KW-1185">Reference proteome</keyword>
<evidence type="ECO:0000313" key="7">
    <source>
        <dbReference type="Proteomes" id="UP000326061"/>
    </source>
</evidence>
<evidence type="ECO:0000256" key="1">
    <source>
        <dbReference type="ARBA" id="ARBA00004141"/>
    </source>
</evidence>
<dbReference type="Pfam" id="PF10136">
    <property type="entry name" value="SpecificRecomb"/>
    <property type="match status" value="1"/>
</dbReference>
<proteinExistence type="predicted"/>
<reference evidence="7" key="1">
    <citation type="submission" date="2019-06" db="EMBL/GenBank/DDBJ databases">
        <title>Sulfurimonas gotlandica sp. nov., a chemoautotrophic and psychrotolerant epsilonproteobacterium isolated from a pelagic redoxcline, and an emended description of the genus Sulfurimonas.</title>
        <authorList>
            <person name="Wang S."/>
            <person name="Jiang L."/>
            <person name="Shao Z."/>
        </authorList>
    </citation>
    <scope>NUCLEOTIDE SEQUENCE [LARGE SCALE GENOMIC DNA]</scope>
    <source>
        <strain evidence="7">1-1N</strain>
    </source>
</reference>
<dbReference type="RefSeq" id="WP_152298977.1">
    <property type="nucleotide sequence ID" value="NZ_CP041166.1"/>
</dbReference>
<evidence type="ECO:0000256" key="5">
    <source>
        <dbReference type="SAM" id="Phobius"/>
    </source>
</evidence>
<dbReference type="Proteomes" id="UP000326061">
    <property type="component" value="Chromosome"/>
</dbReference>
<feature type="transmembrane region" description="Helical" evidence="5">
    <location>
        <begin position="478"/>
        <end position="502"/>
    </location>
</feature>
<gene>
    <name evidence="6" type="ORF">FJR47_02920</name>
</gene>
<dbReference type="PIRSF" id="PIRSF015380">
    <property type="entry name" value="Site-sp_rcmb"/>
    <property type="match status" value="1"/>
</dbReference>
<dbReference type="EMBL" id="CP041166">
    <property type="protein sequence ID" value="QFR42914.1"/>
    <property type="molecule type" value="Genomic_DNA"/>
</dbReference>
<keyword evidence="2 5" id="KW-0812">Transmembrane</keyword>
<evidence type="ECO:0000256" key="2">
    <source>
        <dbReference type="ARBA" id="ARBA00022692"/>
    </source>
</evidence>
<evidence type="ECO:0000256" key="4">
    <source>
        <dbReference type="ARBA" id="ARBA00023136"/>
    </source>
</evidence>